<protein>
    <recommendedName>
        <fullName evidence="4">Secreted protein</fullName>
    </recommendedName>
</protein>
<dbReference type="RefSeq" id="WP_098468298.1">
    <property type="nucleotide sequence ID" value="NZ_PDJD01000001.1"/>
</dbReference>
<feature type="signal peptide" evidence="1">
    <location>
        <begin position="1"/>
        <end position="31"/>
    </location>
</feature>
<organism evidence="2 3">
    <name type="scientific">Serinibacter salmoneus</name>
    <dbReference type="NCBI Taxonomy" id="556530"/>
    <lineage>
        <taxon>Bacteria</taxon>
        <taxon>Bacillati</taxon>
        <taxon>Actinomycetota</taxon>
        <taxon>Actinomycetes</taxon>
        <taxon>Micrococcales</taxon>
        <taxon>Beutenbergiaceae</taxon>
        <taxon>Serinibacter</taxon>
    </lineage>
</organism>
<sequence length="183" mass="19318">MTRTISRRSVLSAAAWSAPVVAVVAAAPAYAVDSTTAKNYGEAIVVTHDPNVGTNGQRAIFLYGAQVDYQPEAIEAAWAGQNPYPSQVWNAFPAAFMVTWRVAVYDATGAHLGNLYEGTDQVDAHEHQQATNSRGFPVSAAGTYTVTTEVLAITPVEMDVAGVGPTTFLPPLPAPRSATIKVN</sequence>
<comment type="caution">
    <text evidence="2">The sequence shown here is derived from an EMBL/GenBank/DDBJ whole genome shotgun (WGS) entry which is preliminary data.</text>
</comment>
<gene>
    <name evidence="2" type="ORF">ATL40_0676</name>
</gene>
<keyword evidence="1" id="KW-0732">Signal</keyword>
<keyword evidence="3" id="KW-1185">Reference proteome</keyword>
<evidence type="ECO:0000256" key="1">
    <source>
        <dbReference type="SAM" id="SignalP"/>
    </source>
</evidence>
<dbReference type="Proteomes" id="UP000224915">
    <property type="component" value="Unassembled WGS sequence"/>
</dbReference>
<proteinExistence type="predicted"/>
<evidence type="ECO:0008006" key="4">
    <source>
        <dbReference type="Google" id="ProtNLM"/>
    </source>
</evidence>
<dbReference type="PROSITE" id="PS51318">
    <property type="entry name" value="TAT"/>
    <property type="match status" value="1"/>
</dbReference>
<accession>A0A2A9CZU2</accession>
<dbReference type="InterPro" id="IPR006311">
    <property type="entry name" value="TAT_signal"/>
</dbReference>
<evidence type="ECO:0000313" key="3">
    <source>
        <dbReference type="Proteomes" id="UP000224915"/>
    </source>
</evidence>
<feature type="chain" id="PRO_5012857511" description="Secreted protein" evidence="1">
    <location>
        <begin position="32"/>
        <end position="183"/>
    </location>
</feature>
<evidence type="ECO:0000313" key="2">
    <source>
        <dbReference type="EMBL" id="PFG19120.1"/>
    </source>
</evidence>
<dbReference type="EMBL" id="PDJD01000001">
    <property type="protein sequence ID" value="PFG19120.1"/>
    <property type="molecule type" value="Genomic_DNA"/>
</dbReference>
<name>A0A2A9CZU2_9MICO</name>
<dbReference type="AlphaFoldDB" id="A0A2A9CZU2"/>
<reference evidence="2 3" key="1">
    <citation type="submission" date="2017-10" db="EMBL/GenBank/DDBJ databases">
        <title>Sequencing the genomes of 1000 actinobacteria strains.</title>
        <authorList>
            <person name="Klenk H.-P."/>
        </authorList>
    </citation>
    <scope>NUCLEOTIDE SEQUENCE [LARGE SCALE GENOMIC DNA]</scope>
    <source>
        <strain evidence="2 3">DSM 21801</strain>
    </source>
</reference>